<dbReference type="PANTHER" id="PTHR35698:SF2">
    <property type="entry name" value="DNA-BINDING PROTEIN RHL1"/>
    <property type="match status" value="1"/>
</dbReference>
<feature type="signal peptide" evidence="2">
    <location>
        <begin position="1"/>
        <end position="17"/>
    </location>
</feature>
<dbReference type="RefSeq" id="XP_008881071.1">
    <property type="nucleotide sequence ID" value="XM_008882849.1"/>
</dbReference>
<dbReference type="AlphaFoldDB" id="A0A024T9J2"/>
<dbReference type="PANTHER" id="PTHR35698">
    <property type="entry name" value="DNA-BINDING PROTEIN RHL1"/>
    <property type="match status" value="1"/>
</dbReference>
<evidence type="ECO:0000313" key="3">
    <source>
        <dbReference type="EMBL" id="ETV90286.1"/>
    </source>
</evidence>
<dbReference type="EMBL" id="KI914051">
    <property type="protein sequence ID" value="ETV90286.1"/>
    <property type="molecule type" value="Genomic_DNA"/>
</dbReference>
<feature type="chain" id="PRO_5001537279" description="Secreted protein" evidence="2">
    <location>
        <begin position="18"/>
        <end position="130"/>
    </location>
</feature>
<evidence type="ECO:0008006" key="4">
    <source>
        <dbReference type="Google" id="ProtNLM"/>
    </source>
</evidence>
<reference evidence="3" key="1">
    <citation type="submission" date="2013-12" db="EMBL/GenBank/DDBJ databases">
        <title>The Genome Sequence of Aphanomyces invadans NJM9701.</title>
        <authorList>
            <consortium name="The Broad Institute Genomics Platform"/>
            <person name="Russ C."/>
            <person name="Tyler B."/>
            <person name="van West P."/>
            <person name="Dieguez-Uribeondo J."/>
            <person name="Young S.K."/>
            <person name="Zeng Q."/>
            <person name="Gargeya S."/>
            <person name="Fitzgerald M."/>
            <person name="Abouelleil A."/>
            <person name="Alvarado L."/>
            <person name="Chapman S.B."/>
            <person name="Gainer-Dewar J."/>
            <person name="Goldberg J."/>
            <person name="Griggs A."/>
            <person name="Gujja S."/>
            <person name="Hansen M."/>
            <person name="Howarth C."/>
            <person name="Imamovic A."/>
            <person name="Ireland A."/>
            <person name="Larimer J."/>
            <person name="McCowan C."/>
            <person name="Murphy C."/>
            <person name="Pearson M."/>
            <person name="Poon T.W."/>
            <person name="Priest M."/>
            <person name="Roberts A."/>
            <person name="Saif S."/>
            <person name="Shea T."/>
            <person name="Sykes S."/>
            <person name="Wortman J."/>
            <person name="Nusbaum C."/>
            <person name="Birren B."/>
        </authorList>
    </citation>
    <scope>NUCLEOTIDE SEQUENCE [LARGE SCALE GENOMIC DNA]</scope>
    <source>
        <strain evidence="3">NJM9701</strain>
    </source>
</reference>
<organism evidence="3">
    <name type="scientific">Aphanomyces invadans</name>
    <dbReference type="NCBI Taxonomy" id="157072"/>
    <lineage>
        <taxon>Eukaryota</taxon>
        <taxon>Sar</taxon>
        <taxon>Stramenopiles</taxon>
        <taxon>Oomycota</taxon>
        <taxon>Saprolegniomycetes</taxon>
        <taxon>Saprolegniales</taxon>
        <taxon>Verrucalvaceae</taxon>
        <taxon>Aphanomyces</taxon>
    </lineage>
</organism>
<dbReference type="GO" id="GO:0042023">
    <property type="term" value="P:DNA endoreduplication"/>
    <property type="evidence" value="ECO:0007669"/>
    <property type="project" value="InterPro"/>
</dbReference>
<dbReference type="VEuPathDB" id="FungiDB:H310_14886"/>
<dbReference type="OrthoDB" id="205699at2759"/>
<sequence length="130" mass="13953">MPAHSLVLFCLVATVCSFHQTVGGKSMWYRCTQLARTAGTPPSEVEAPRGSKVGAPDSVAPQLGPLVRVAVLHGHDIRKKRGNRKGKVLFSFPRLVSPMPGSGTWGTLAQLGTDKPALYSGWQKSSYPSH</sequence>
<gene>
    <name evidence="3" type="ORF">H310_14886</name>
</gene>
<name>A0A024T9J2_9STRA</name>
<keyword evidence="2" id="KW-0732">Signal</keyword>
<evidence type="ECO:0000256" key="1">
    <source>
        <dbReference type="SAM" id="MobiDB-lite"/>
    </source>
</evidence>
<accession>A0A024T9J2</accession>
<dbReference type="GO" id="GO:0003677">
    <property type="term" value="F:DNA binding"/>
    <property type="evidence" value="ECO:0007669"/>
    <property type="project" value="InterPro"/>
</dbReference>
<feature type="region of interest" description="Disordered" evidence="1">
    <location>
        <begin position="38"/>
        <end position="59"/>
    </location>
</feature>
<dbReference type="InterPro" id="IPR038859">
    <property type="entry name" value="RHL1"/>
</dbReference>
<dbReference type="GeneID" id="20091936"/>
<proteinExistence type="predicted"/>
<evidence type="ECO:0000256" key="2">
    <source>
        <dbReference type="SAM" id="SignalP"/>
    </source>
</evidence>
<protein>
    <recommendedName>
        <fullName evidence="4">Secreted protein</fullName>
    </recommendedName>
</protein>